<keyword evidence="4 6" id="KW-1133">Transmembrane helix</keyword>
<name>A0A931F4I6_9ACTN</name>
<gene>
    <name evidence="8" type="ORF">ITP53_36750</name>
</gene>
<comment type="caution">
    <text evidence="8">The sequence shown here is derived from an EMBL/GenBank/DDBJ whole genome shotgun (WGS) entry which is preliminary data.</text>
</comment>
<feature type="transmembrane region" description="Helical" evidence="6">
    <location>
        <begin position="499"/>
        <end position="517"/>
    </location>
</feature>
<evidence type="ECO:0000256" key="4">
    <source>
        <dbReference type="ARBA" id="ARBA00022989"/>
    </source>
</evidence>
<evidence type="ECO:0000256" key="2">
    <source>
        <dbReference type="ARBA" id="ARBA00022475"/>
    </source>
</evidence>
<dbReference type="Pfam" id="PF09678">
    <property type="entry name" value="Caa3_CtaG"/>
    <property type="match status" value="1"/>
</dbReference>
<feature type="transmembrane region" description="Helical" evidence="6">
    <location>
        <begin position="159"/>
        <end position="179"/>
    </location>
</feature>
<protein>
    <submittedName>
        <fullName evidence="8">Bifunctional copper resistance protein CopD/cytochrome c oxidase assembly protein</fullName>
    </submittedName>
</protein>
<feature type="transmembrane region" description="Helical" evidence="6">
    <location>
        <begin position="357"/>
        <end position="374"/>
    </location>
</feature>
<organism evidence="8 9">
    <name type="scientific">Nonomuraea cypriaca</name>
    <dbReference type="NCBI Taxonomy" id="1187855"/>
    <lineage>
        <taxon>Bacteria</taxon>
        <taxon>Bacillati</taxon>
        <taxon>Actinomycetota</taxon>
        <taxon>Actinomycetes</taxon>
        <taxon>Streptosporangiales</taxon>
        <taxon>Streptosporangiaceae</taxon>
        <taxon>Nonomuraea</taxon>
    </lineage>
</organism>
<dbReference type="EMBL" id="JADOGI010000149">
    <property type="protein sequence ID" value="MBF8191166.1"/>
    <property type="molecule type" value="Genomic_DNA"/>
</dbReference>
<dbReference type="GO" id="GO:0005886">
    <property type="term" value="C:plasma membrane"/>
    <property type="evidence" value="ECO:0007669"/>
    <property type="project" value="UniProtKB-SubCell"/>
</dbReference>
<sequence>MGWKAAYAGLAVCVGVVVLAAALRFGGGVGAPEIAGLPTAGALTDWGLPLARFAHDVCALACVGTLLGAAVLAPATSPESAWCLRAAGWWALGWAFATLVSYVLTLSDFFPMPVAEVVSAPHLLNFGTSLPQTQALLVVLAVTFVVAAATLVPRLPRWVPLVIAVFGLLPPAYVGHAASAADHDIAVSALMAHLVAVSVWVGGLGAVLVHFRRSGDLRIVLPRFSTIALCCFAAVAFSGLAGAWVRLSSPSDLWQSRYGLLLLAKVAALAILAWFGWNHRRRTVTGVADRGVRRTFVRLAAGEVGVMAAAMGLAVGLSRTPPSPAAADAAGHGHPVLEYTLAPFTPGALITEVRLDPLVLLLLALPAAGYLIGVRRAGAWPSGRTIAWYAGLALAAFALVGGVAGYARAMSSAHALQHVALTVVVPLLLCLGAPLTLAARATTATSQYGDLGSRAFGRHVTRPAFLLTAYPVLFLLLYGTPWLPWSLAGHAPHLVTESLFCGLGLLTMWVLAGADPLPRPFPWAARVRLLAVVALVHVALGTYLLVGPPIAAEWLALAAPPGVPGLVADQRLAGAIFLLVPLLALAPPAVRLALERQAAWVRARPKARLREES</sequence>
<evidence type="ECO:0000256" key="6">
    <source>
        <dbReference type="SAM" id="Phobius"/>
    </source>
</evidence>
<feature type="transmembrane region" description="Helical" evidence="6">
    <location>
        <begin position="53"/>
        <end position="75"/>
    </location>
</feature>
<keyword evidence="2" id="KW-1003">Cell membrane</keyword>
<dbReference type="InterPro" id="IPR019108">
    <property type="entry name" value="Caa3_assmbl_CtaG-rel"/>
</dbReference>
<feature type="transmembrane region" description="Helical" evidence="6">
    <location>
        <begin position="529"/>
        <end position="552"/>
    </location>
</feature>
<feature type="transmembrane region" description="Helical" evidence="6">
    <location>
        <begin position="419"/>
        <end position="439"/>
    </location>
</feature>
<evidence type="ECO:0000256" key="1">
    <source>
        <dbReference type="ARBA" id="ARBA00004651"/>
    </source>
</evidence>
<dbReference type="PANTHER" id="PTHR34820">
    <property type="entry name" value="INNER MEMBRANE PROTEIN YEBZ"/>
    <property type="match status" value="1"/>
</dbReference>
<feature type="transmembrane region" description="Helical" evidence="6">
    <location>
        <begin position="185"/>
        <end position="209"/>
    </location>
</feature>
<evidence type="ECO:0000256" key="5">
    <source>
        <dbReference type="ARBA" id="ARBA00023136"/>
    </source>
</evidence>
<keyword evidence="5 6" id="KW-0472">Membrane</keyword>
<dbReference type="InterPro" id="IPR008457">
    <property type="entry name" value="Cu-R_CopD_dom"/>
</dbReference>
<evidence type="ECO:0000313" key="8">
    <source>
        <dbReference type="EMBL" id="MBF8191166.1"/>
    </source>
</evidence>
<feature type="transmembrane region" description="Helical" evidence="6">
    <location>
        <begin position="257"/>
        <end position="275"/>
    </location>
</feature>
<reference evidence="8" key="1">
    <citation type="submission" date="2020-11" db="EMBL/GenBank/DDBJ databases">
        <title>Whole-genome analyses of Nonomuraea sp. K274.</title>
        <authorList>
            <person name="Veyisoglu A."/>
        </authorList>
    </citation>
    <scope>NUCLEOTIDE SEQUENCE</scope>
    <source>
        <strain evidence="8">K274</strain>
    </source>
</reference>
<dbReference type="GO" id="GO:0006825">
    <property type="term" value="P:copper ion transport"/>
    <property type="evidence" value="ECO:0007669"/>
    <property type="project" value="InterPro"/>
</dbReference>
<feature type="transmembrane region" description="Helical" evidence="6">
    <location>
        <begin position="87"/>
        <end position="104"/>
    </location>
</feature>
<keyword evidence="3 6" id="KW-0812">Transmembrane</keyword>
<dbReference type="InterPro" id="IPR032694">
    <property type="entry name" value="CopC/D"/>
</dbReference>
<keyword evidence="9" id="KW-1185">Reference proteome</keyword>
<dbReference type="Pfam" id="PF05425">
    <property type="entry name" value="CopD"/>
    <property type="match status" value="1"/>
</dbReference>
<feature type="transmembrane region" description="Helical" evidence="6">
    <location>
        <begin position="460"/>
        <end position="479"/>
    </location>
</feature>
<dbReference type="PANTHER" id="PTHR34820:SF4">
    <property type="entry name" value="INNER MEMBRANE PROTEIN YEBZ"/>
    <property type="match status" value="1"/>
</dbReference>
<feature type="domain" description="Copper resistance protein D" evidence="7">
    <location>
        <begin position="220"/>
        <end position="317"/>
    </location>
</feature>
<feature type="transmembrane region" description="Helical" evidence="6">
    <location>
        <begin position="133"/>
        <end position="152"/>
    </location>
</feature>
<proteinExistence type="predicted"/>
<feature type="transmembrane region" description="Helical" evidence="6">
    <location>
        <begin position="296"/>
        <end position="317"/>
    </location>
</feature>
<accession>A0A931F4I6</accession>
<feature type="transmembrane region" description="Helical" evidence="6">
    <location>
        <begin position="572"/>
        <end position="594"/>
    </location>
</feature>
<evidence type="ECO:0000256" key="3">
    <source>
        <dbReference type="ARBA" id="ARBA00022692"/>
    </source>
</evidence>
<dbReference type="Proteomes" id="UP000605361">
    <property type="component" value="Unassembled WGS sequence"/>
</dbReference>
<feature type="transmembrane region" description="Helical" evidence="6">
    <location>
        <begin position="221"/>
        <end position="245"/>
    </location>
</feature>
<evidence type="ECO:0000259" key="7">
    <source>
        <dbReference type="Pfam" id="PF05425"/>
    </source>
</evidence>
<evidence type="ECO:0000313" key="9">
    <source>
        <dbReference type="Proteomes" id="UP000605361"/>
    </source>
</evidence>
<feature type="transmembrane region" description="Helical" evidence="6">
    <location>
        <begin position="386"/>
        <end position="407"/>
    </location>
</feature>
<dbReference type="AlphaFoldDB" id="A0A931F4I6"/>
<comment type="subcellular location">
    <subcellularLocation>
        <location evidence="1">Cell membrane</location>
        <topology evidence="1">Multi-pass membrane protein</topology>
    </subcellularLocation>
</comment>